<dbReference type="PROSITE" id="PS00674">
    <property type="entry name" value="AAA"/>
    <property type="match status" value="1"/>
</dbReference>
<dbReference type="FunFam" id="3.40.50.300:FF:001122">
    <property type="entry name" value="AAA-ATPase ASD, mitochondrial"/>
    <property type="match status" value="1"/>
</dbReference>
<proteinExistence type="inferred from homology"/>
<reference evidence="10" key="1">
    <citation type="journal article" date="2015" name="Nat. Genet.">
        <title>The pineapple genome and the evolution of CAM photosynthesis.</title>
        <authorList>
            <person name="Ming R."/>
            <person name="VanBuren R."/>
            <person name="Wai C.M."/>
            <person name="Tang H."/>
            <person name="Schatz M.C."/>
            <person name="Bowers J.E."/>
            <person name="Lyons E."/>
            <person name="Wang M.L."/>
            <person name="Chen J."/>
            <person name="Biggers E."/>
            <person name="Zhang J."/>
            <person name="Huang L."/>
            <person name="Zhang L."/>
            <person name="Miao W."/>
            <person name="Zhang J."/>
            <person name="Ye Z."/>
            <person name="Miao C."/>
            <person name="Lin Z."/>
            <person name="Wang H."/>
            <person name="Zhou H."/>
            <person name="Yim W.C."/>
            <person name="Priest H.D."/>
            <person name="Zheng C."/>
            <person name="Woodhouse M."/>
            <person name="Edger P.P."/>
            <person name="Guyot R."/>
            <person name="Guo H.B."/>
            <person name="Guo H."/>
            <person name="Zheng G."/>
            <person name="Singh R."/>
            <person name="Sharma A."/>
            <person name="Min X."/>
            <person name="Zheng Y."/>
            <person name="Lee H."/>
            <person name="Gurtowski J."/>
            <person name="Sedlazeck F.J."/>
            <person name="Harkess A."/>
            <person name="McKain M.R."/>
            <person name="Liao Z."/>
            <person name="Fang J."/>
            <person name="Liu J."/>
            <person name="Zhang X."/>
            <person name="Zhang Q."/>
            <person name="Hu W."/>
            <person name="Qin Y."/>
            <person name="Wang K."/>
            <person name="Chen L.Y."/>
            <person name="Shirley N."/>
            <person name="Lin Y.R."/>
            <person name="Liu L.Y."/>
            <person name="Hernandez A.G."/>
            <person name="Wright C.L."/>
            <person name="Bulone V."/>
            <person name="Tuskan G.A."/>
            <person name="Heath K."/>
            <person name="Zee F."/>
            <person name="Moore P.H."/>
            <person name="Sunkar R."/>
            <person name="Leebens-Mack J.H."/>
            <person name="Mockler T."/>
            <person name="Bennetzen J.L."/>
            <person name="Freeling M."/>
            <person name="Sankoff D."/>
            <person name="Paterson A.H."/>
            <person name="Zhu X."/>
            <person name="Yang X."/>
            <person name="Smith J.A."/>
            <person name="Cushman J.C."/>
            <person name="Paull R.E."/>
            <person name="Yu Q."/>
        </authorList>
    </citation>
    <scope>NUCLEOTIDE SEQUENCE [LARGE SCALE GENOMIC DNA]</scope>
    <source>
        <strain evidence="10">cv. F153</strain>
    </source>
</reference>
<evidence type="ECO:0000256" key="4">
    <source>
        <dbReference type="ARBA" id="ARBA00022840"/>
    </source>
</evidence>
<dbReference type="InterPro" id="IPR058017">
    <property type="entry name" value="At3g28540-like_C"/>
</dbReference>
<evidence type="ECO:0000256" key="1">
    <source>
        <dbReference type="ARBA" id="ARBA00001946"/>
    </source>
</evidence>
<evidence type="ECO:0000259" key="9">
    <source>
        <dbReference type="SMART" id="SM00382"/>
    </source>
</evidence>
<keyword evidence="4 7" id="KW-0067">ATP-binding</keyword>
<accession>A0A6P5F925</accession>
<feature type="region of interest" description="Disordered" evidence="8">
    <location>
        <begin position="310"/>
        <end position="342"/>
    </location>
</feature>
<dbReference type="InterPro" id="IPR003593">
    <property type="entry name" value="AAA+_ATPase"/>
</dbReference>
<sequence length="510" mass="57550">MEVEQWAGLGSALASFMLLGAMVRQYFPYQLQYYLTVYTHKLFSYFYPYIQLTIPEYSGGGMARSDAYAAVESYLADSPSVLRRARRLRADVGRGSKKLLITVDEDEEVADELAGGARVWWLSSRELPASQTITWNAAQATRRYYQLSFHRRHRELVVGSYLPRVVEEGRAAAIKNRQRRLFTNGDGWNDDGLAWSHVPFEHPSTFETLAMDPVKKQEIVDDLTHFRDGKEYYAQIGKAWKRGYLLHGPPGTGKSSMIAAMANLLDYDVYDLELTTVEDNTELRRLFIETTSKSIIVIEDIDCSLDLTGKRSKRGKKDSAEVESEDKKNAPPPPEKDEKEEDSKVTLSGLLNFIDGLWSACGGERIIVFTTNHVEKIDPALIRRGRMDKHIEMSYCGFEAFKVLAKNYLRIYGHRRFDEVRRLLEEVRMSPADVAENLMPKSAGEGADACLERLIEDKKKSKSLFYSSLFRQQLQQLHGDEKDEAAAAAAAAAASATVAASSEDETVESN</sequence>
<feature type="domain" description="AAA+ ATPase" evidence="9">
    <location>
        <begin position="240"/>
        <end position="397"/>
    </location>
</feature>
<dbReference type="GO" id="GO:0006950">
    <property type="term" value="P:response to stress"/>
    <property type="evidence" value="ECO:0007669"/>
    <property type="project" value="UniProtKB-ARBA"/>
</dbReference>
<dbReference type="SMART" id="SM00382">
    <property type="entry name" value="AAA"/>
    <property type="match status" value="1"/>
</dbReference>
<dbReference type="GO" id="GO:0005524">
    <property type="term" value="F:ATP binding"/>
    <property type="evidence" value="ECO:0007669"/>
    <property type="project" value="UniProtKB-KW"/>
</dbReference>
<evidence type="ECO:0000313" key="10">
    <source>
        <dbReference type="Proteomes" id="UP000515123"/>
    </source>
</evidence>
<dbReference type="GO" id="GO:0016887">
    <property type="term" value="F:ATP hydrolysis activity"/>
    <property type="evidence" value="ECO:0007669"/>
    <property type="project" value="InterPro"/>
</dbReference>
<dbReference type="RefSeq" id="XP_020092112.1">
    <property type="nucleotide sequence ID" value="XM_020236523.1"/>
</dbReference>
<keyword evidence="5" id="KW-0460">Magnesium</keyword>
<evidence type="ECO:0000256" key="2">
    <source>
        <dbReference type="ARBA" id="ARBA00007448"/>
    </source>
</evidence>
<gene>
    <name evidence="11" type="primary">LOC109712769</name>
</gene>
<evidence type="ECO:0000313" key="11">
    <source>
        <dbReference type="RefSeq" id="XP_020092112.1"/>
    </source>
</evidence>
<dbReference type="Pfam" id="PF14363">
    <property type="entry name" value="AAA_assoc"/>
    <property type="match status" value="1"/>
</dbReference>
<name>A0A6P5F925_ANACO</name>
<comment type="cofactor">
    <cofactor evidence="1">
        <name>Mg(2+)</name>
        <dbReference type="ChEBI" id="CHEBI:18420"/>
    </cofactor>
</comment>
<dbReference type="InterPro" id="IPR003959">
    <property type="entry name" value="ATPase_AAA_core"/>
</dbReference>
<dbReference type="OrthoDB" id="10251412at2759"/>
<evidence type="ECO:0000256" key="7">
    <source>
        <dbReference type="RuleBase" id="RU003651"/>
    </source>
</evidence>
<dbReference type="InterPro" id="IPR025753">
    <property type="entry name" value="AAA_N_dom"/>
</dbReference>
<dbReference type="SUPFAM" id="SSF52540">
    <property type="entry name" value="P-loop containing nucleoside triphosphate hydrolases"/>
    <property type="match status" value="1"/>
</dbReference>
<feature type="compositionally biased region" description="Basic and acidic residues" evidence="8">
    <location>
        <begin position="317"/>
        <end position="342"/>
    </location>
</feature>
<dbReference type="GeneID" id="109712769"/>
<evidence type="ECO:0000256" key="3">
    <source>
        <dbReference type="ARBA" id="ARBA00022741"/>
    </source>
</evidence>
<organism evidence="10 11">
    <name type="scientific">Ananas comosus</name>
    <name type="common">Pineapple</name>
    <name type="synonym">Ananas ananas</name>
    <dbReference type="NCBI Taxonomy" id="4615"/>
    <lineage>
        <taxon>Eukaryota</taxon>
        <taxon>Viridiplantae</taxon>
        <taxon>Streptophyta</taxon>
        <taxon>Embryophyta</taxon>
        <taxon>Tracheophyta</taxon>
        <taxon>Spermatophyta</taxon>
        <taxon>Magnoliopsida</taxon>
        <taxon>Liliopsida</taxon>
        <taxon>Poales</taxon>
        <taxon>Bromeliaceae</taxon>
        <taxon>Bromelioideae</taxon>
        <taxon>Ananas</taxon>
    </lineage>
</organism>
<dbReference type="Gene3D" id="6.10.280.40">
    <property type="match status" value="1"/>
</dbReference>
<keyword evidence="3 7" id="KW-0547">Nucleotide-binding</keyword>
<dbReference type="Pfam" id="PF25568">
    <property type="entry name" value="AAA_lid_At3g28540"/>
    <property type="match status" value="1"/>
</dbReference>
<protein>
    <submittedName>
        <fullName evidence="11">AAA-ATPase At3g28580-like</fullName>
    </submittedName>
</protein>
<dbReference type="Gene3D" id="3.40.50.300">
    <property type="entry name" value="P-loop containing nucleotide triphosphate hydrolases"/>
    <property type="match status" value="1"/>
</dbReference>
<evidence type="ECO:0000256" key="5">
    <source>
        <dbReference type="ARBA" id="ARBA00022842"/>
    </source>
</evidence>
<comment type="similarity">
    <text evidence="2">Belongs to the AAA ATPase family. BCS1 subfamily.</text>
</comment>
<dbReference type="InterPro" id="IPR050747">
    <property type="entry name" value="Mitochondrial_chaperone_BCS1"/>
</dbReference>
<dbReference type="InterPro" id="IPR003960">
    <property type="entry name" value="ATPase_AAA_CS"/>
</dbReference>
<dbReference type="CDD" id="cd19510">
    <property type="entry name" value="RecA-like_BCS1"/>
    <property type="match status" value="1"/>
</dbReference>
<dbReference type="PANTHER" id="PTHR23070">
    <property type="entry name" value="BCS1 AAA-TYPE ATPASE"/>
    <property type="match status" value="1"/>
</dbReference>
<keyword evidence="10" id="KW-1185">Reference proteome</keyword>
<dbReference type="InterPro" id="IPR027417">
    <property type="entry name" value="P-loop_NTPase"/>
</dbReference>
<evidence type="ECO:0000256" key="8">
    <source>
        <dbReference type="SAM" id="MobiDB-lite"/>
    </source>
</evidence>
<evidence type="ECO:0000256" key="6">
    <source>
        <dbReference type="ARBA" id="ARBA00049360"/>
    </source>
</evidence>
<reference evidence="11" key="2">
    <citation type="submission" date="2025-08" db="UniProtKB">
        <authorList>
            <consortium name="RefSeq"/>
        </authorList>
    </citation>
    <scope>IDENTIFICATION</scope>
    <source>
        <tissue evidence="11">Leaf</tissue>
    </source>
</reference>
<dbReference type="AlphaFoldDB" id="A0A6P5F925"/>
<dbReference type="Pfam" id="PF00004">
    <property type="entry name" value="AAA"/>
    <property type="match status" value="1"/>
</dbReference>
<dbReference type="Proteomes" id="UP000515123">
    <property type="component" value="Linkage group 7"/>
</dbReference>
<comment type="catalytic activity">
    <reaction evidence="6">
        <text>ATP + H2O = ADP + phosphate + H(+)</text>
        <dbReference type="Rhea" id="RHEA:13065"/>
        <dbReference type="ChEBI" id="CHEBI:15377"/>
        <dbReference type="ChEBI" id="CHEBI:15378"/>
        <dbReference type="ChEBI" id="CHEBI:30616"/>
        <dbReference type="ChEBI" id="CHEBI:43474"/>
        <dbReference type="ChEBI" id="CHEBI:456216"/>
    </reaction>
</comment>